<dbReference type="Proteomes" id="UP000050525">
    <property type="component" value="Unassembled WGS sequence"/>
</dbReference>
<keyword evidence="2" id="KW-1185">Reference proteome</keyword>
<gene>
    <name evidence="1" type="ORF">Y1Q_0014675</name>
</gene>
<evidence type="ECO:0000313" key="1">
    <source>
        <dbReference type="EMBL" id="KYO45221.1"/>
    </source>
</evidence>
<dbReference type="AlphaFoldDB" id="A0A151P801"/>
<reference evidence="1 2" key="1">
    <citation type="journal article" date="2012" name="Genome Biol.">
        <title>Sequencing three crocodilian genomes to illuminate the evolution of archosaurs and amniotes.</title>
        <authorList>
            <person name="St John J.A."/>
            <person name="Braun E.L."/>
            <person name="Isberg S.R."/>
            <person name="Miles L.G."/>
            <person name="Chong A.Y."/>
            <person name="Gongora J."/>
            <person name="Dalzell P."/>
            <person name="Moran C."/>
            <person name="Bed'hom B."/>
            <person name="Abzhanov A."/>
            <person name="Burgess S.C."/>
            <person name="Cooksey A.M."/>
            <person name="Castoe T.A."/>
            <person name="Crawford N.G."/>
            <person name="Densmore L.D."/>
            <person name="Drew J.C."/>
            <person name="Edwards S.V."/>
            <person name="Faircloth B.C."/>
            <person name="Fujita M.K."/>
            <person name="Greenwold M.J."/>
            <person name="Hoffmann F.G."/>
            <person name="Howard J.M."/>
            <person name="Iguchi T."/>
            <person name="Janes D.E."/>
            <person name="Khan S.Y."/>
            <person name="Kohno S."/>
            <person name="de Koning A.J."/>
            <person name="Lance S.L."/>
            <person name="McCarthy F.M."/>
            <person name="McCormack J.E."/>
            <person name="Merchant M.E."/>
            <person name="Peterson D.G."/>
            <person name="Pollock D.D."/>
            <person name="Pourmand N."/>
            <person name="Raney B.J."/>
            <person name="Roessler K.A."/>
            <person name="Sanford J.R."/>
            <person name="Sawyer R.H."/>
            <person name="Schmidt C.J."/>
            <person name="Triplett E.W."/>
            <person name="Tuberville T.D."/>
            <person name="Venegas-Anaya M."/>
            <person name="Howard J.T."/>
            <person name="Jarvis E.D."/>
            <person name="Guillette L.J.Jr."/>
            <person name="Glenn T.C."/>
            <person name="Green R.E."/>
            <person name="Ray D.A."/>
        </authorList>
    </citation>
    <scope>NUCLEOTIDE SEQUENCE [LARGE SCALE GENOMIC DNA]</scope>
    <source>
        <strain evidence="1">KSC_2009_1</strain>
    </source>
</reference>
<evidence type="ECO:0000313" key="2">
    <source>
        <dbReference type="Proteomes" id="UP000050525"/>
    </source>
</evidence>
<organism evidence="1 2">
    <name type="scientific">Alligator mississippiensis</name>
    <name type="common">American alligator</name>
    <dbReference type="NCBI Taxonomy" id="8496"/>
    <lineage>
        <taxon>Eukaryota</taxon>
        <taxon>Metazoa</taxon>
        <taxon>Chordata</taxon>
        <taxon>Craniata</taxon>
        <taxon>Vertebrata</taxon>
        <taxon>Euteleostomi</taxon>
        <taxon>Archelosauria</taxon>
        <taxon>Archosauria</taxon>
        <taxon>Crocodylia</taxon>
        <taxon>Alligatoridae</taxon>
        <taxon>Alligatorinae</taxon>
        <taxon>Alligator</taxon>
    </lineage>
</organism>
<name>A0A151P801_ALLMI</name>
<comment type="caution">
    <text evidence="1">The sequence shown here is derived from an EMBL/GenBank/DDBJ whole genome shotgun (WGS) entry which is preliminary data.</text>
</comment>
<dbReference type="EMBL" id="AKHW03000629">
    <property type="protein sequence ID" value="KYO45221.1"/>
    <property type="molecule type" value="Genomic_DNA"/>
</dbReference>
<proteinExistence type="predicted"/>
<accession>A0A151P801</accession>
<protein>
    <submittedName>
        <fullName evidence="1">Uncharacterized protein</fullName>
    </submittedName>
</protein>
<sequence>MVDRGEFAKTTKLISPFFPMDEDEPVCTSSLSESWYLIRYDLSSIHITFPDGAEQKFLLLSALTCEDFDRIEMLKHMRISQHTALQKTTFPYRNHSFCMRGLRISKRVWEM</sequence>